<dbReference type="SUPFAM" id="SSF47413">
    <property type="entry name" value="lambda repressor-like DNA-binding domains"/>
    <property type="match status" value="1"/>
</dbReference>
<sequence>MKNGNLEIKILKNKIYDETSIVFIHNLKKLIQLEGTQKKLASKIGVSEDLLSKYKSGDTFPSIETILYICKLYHITVDEFLTTPLNSSYFEEPIENSNALHEIFKLNYFCYFFVTNSGKKTGIHEAKLSINKNNCTFEICIKDKVIKEFKGKYKISDNLIFFNLYSKENGYAYITMVKPSLNKSKYIGGLAMLSLPSDANSKPCCQKIIISSFQIDRAFNYDILNDFLNFNCEKSNFGNIKISRYEDENVYNFITNLSEQTI</sequence>
<dbReference type="CDD" id="cd00093">
    <property type="entry name" value="HTH_XRE"/>
    <property type="match status" value="1"/>
</dbReference>
<evidence type="ECO:0000313" key="2">
    <source>
        <dbReference type="Proteomes" id="UP000190951"/>
    </source>
</evidence>
<dbReference type="EMBL" id="CP096983">
    <property type="protein sequence ID" value="URZ10111.1"/>
    <property type="molecule type" value="Genomic_DNA"/>
</dbReference>
<protein>
    <submittedName>
        <fullName evidence="1">Uncharacterized protein</fullName>
    </submittedName>
</protein>
<dbReference type="PROSITE" id="PS50943">
    <property type="entry name" value="HTH_CROC1"/>
    <property type="match status" value="1"/>
</dbReference>
<dbReference type="AlphaFoldDB" id="A0A1S8LZU0"/>
<dbReference type="InterPro" id="IPR010982">
    <property type="entry name" value="Lambda_DNA-bd_dom_sf"/>
</dbReference>
<keyword evidence="2" id="KW-1185">Reference proteome</keyword>
<dbReference type="Gene3D" id="1.10.260.40">
    <property type="entry name" value="lambda repressor-like DNA-binding domains"/>
    <property type="match status" value="1"/>
</dbReference>
<dbReference type="RefSeq" id="WP_077834582.1">
    <property type="nucleotide sequence ID" value="NZ_CP096983.1"/>
</dbReference>
<gene>
    <name evidence="1" type="ORF">CROST_008190</name>
</gene>
<dbReference type="Proteomes" id="UP000190951">
    <property type="component" value="Chromosome"/>
</dbReference>
<accession>A0A1S8LZU0</accession>
<dbReference type="Pfam" id="PF01381">
    <property type="entry name" value="HTH_3"/>
    <property type="match status" value="1"/>
</dbReference>
<dbReference type="STRING" id="84029.CROST_17040"/>
<dbReference type="KEGG" id="crw:CROST_008190"/>
<reference evidence="1 2" key="1">
    <citation type="submission" date="2022-04" db="EMBL/GenBank/DDBJ databases">
        <title>Genome sequence of C. roseum typestrain.</title>
        <authorList>
            <person name="Poehlein A."/>
            <person name="Schoch T."/>
            <person name="Duerre P."/>
            <person name="Daniel R."/>
        </authorList>
    </citation>
    <scope>NUCLEOTIDE SEQUENCE [LARGE SCALE GENOMIC DNA]</scope>
    <source>
        <strain evidence="1 2">DSM 7320</strain>
    </source>
</reference>
<dbReference type="InterPro" id="IPR001387">
    <property type="entry name" value="Cro/C1-type_HTH"/>
</dbReference>
<name>A0A1S8LZU0_9CLOT</name>
<dbReference type="GO" id="GO:0003677">
    <property type="term" value="F:DNA binding"/>
    <property type="evidence" value="ECO:0007669"/>
    <property type="project" value="InterPro"/>
</dbReference>
<evidence type="ECO:0000313" key="1">
    <source>
        <dbReference type="EMBL" id="URZ10111.1"/>
    </source>
</evidence>
<proteinExistence type="predicted"/>
<dbReference type="SMART" id="SM00530">
    <property type="entry name" value="HTH_XRE"/>
    <property type="match status" value="1"/>
</dbReference>
<organism evidence="1 2">
    <name type="scientific">Clostridium felsineum</name>
    <dbReference type="NCBI Taxonomy" id="36839"/>
    <lineage>
        <taxon>Bacteria</taxon>
        <taxon>Bacillati</taxon>
        <taxon>Bacillota</taxon>
        <taxon>Clostridia</taxon>
        <taxon>Eubacteriales</taxon>
        <taxon>Clostridiaceae</taxon>
        <taxon>Clostridium</taxon>
    </lineage>
</organism>